<keyword evidence="7 9" id="KW-0378">Hydrolase</keyword>
<evidence type="ECO:0000256" key="11">
    <source>
        <dbReference type="RuleBase" id="RU003780"/>
    </source>
</evidence>
<evidence type="ECO:0000313" key="13">
    <source>
        <dbReference type="EMBL" id="MDP2489989.1"/>
    </source>
</evidence>
<organism evidence="13 14">
    <name type="scientific">Vibrio splendidus</name>
    <dbReference type="NCBI Taxonomy" id="29497"/>
    <lineage>
        <taxon>Bacteria</taxon>
        <taxon>Pseudomonadati</taxon>
        <taxon>Pseudomonadota</taxon>
        <taxon>Gammaproteobacteria</taxon>
        <taxon>Vibrionales</taxon>
        <taxon>Vibrionaceae</taxon>
        <taxon>Vibrio</taxon>
    </lineage>
</organism>
<evidence type="ECO:0000256" key="4">
    <source>
        <dbReference type="ARBA" id="ARBA00012030"/>
    </source>
</evidence>
<keyword evidence="13" id="KW-0326">Glycosidase</keyword>
<reference evidence="13" key="1">
    <citation type="submission" date="2023-07" db="EMBL/GenBank/DDBJ databases">
        <title>Genome content predicts the carbon catabolic preferences of heterotrophic bacteria.</title>
        <authorList>
            <person name="Gralka M."/>
        </authorList>
    </citation>
    <scope>NUCLEOTIDE SEQUENCE</scope>
    <source>
        <strain evidence="13">6E03</strain>
    </source>
</reference>
<feature type="domain" description="Uracil-DNA glycosylase-like" evidence="12">
    <location>
        <begin position="49"/>
        <end position="210"/>
    </location>
</feature>
<evidence type="ECO:0000256" key="5">
    <source>
        <dbReference type="ARBA" id="ARBA00018429"/>
    </source>
</evidence>
<evidence type="ECO:0000256" key="7">
    <source>
        <dbReference type="ARBA" id="ARBA00022801"/>
    </source>
</evidence>
<dbReference type="NCBIfam" id="NF003591">
    <property type="entry name" value="PRK05254.1-4"/>
    <property type="match status" value="1"/>
</dbReference>
<dbReference type="GO" id="GO:0004844">
    <property type="term" value="F:uracil DNA N-glycosylase activity"/>
    <property type="evidence" value="ECO:0007669"/>
    <property type="project" value="UniProtKB-UniRule"/>
</dbReference>
<evidence type="ECO:0000256" key="9">
    <source>
        <dbReference type="HAMAP-Rule" id="MF_00148"/>
    </source>
</evidence>
<dbReference type="PANTHER" id="PTHR11264">
    <property type="entry name" value="URACIL-DNA GLYCOSYLASE"/>
    <property type="match status" value="1"/>
</dbReference>
<gene>
    <name evidence="9 13" type="primary">ung</name>
    <name evidence="13" type="ORF">Q8W38_11635</name>
</gene>
<evidence type="ECO:0000256" key="10">
    <source>
        <dbReference type="PROSITE-ProRule" id="PRU10072"/>
    </source>
</evidence>
<dbReference type="GO" id="GO:0006284">
    <property type="term" value="P:base-excision repair"/>
    <property type="evidence" value="ECO:0007669"/>
    <property type="project" value="UniProtKB-UniRule"/>
</dbReference>
<dbReference type="SUPFAM" id="SSF52141">
    <property type="entry name" value="Uracil-DNA glycosylase-like"/>
    <property type="match status" value="1"/>
</dbReference>
<comment type="caution">
    <text evidence="13">The sequence shown here is derived from an EMBL/GenBank/DDBJ whole genome shotgun (WGS) entry which is preliminary data.</text>
</comment>
<keyword evidence="8 9" id="KW-0234">DNA repair</keyword>
<keyword evidence="9" id="KW-0963">Cytoplasm</keyword>
<dbReference type="EMBL" id="JAUYVK010000009">
    <property type="protein sequence ID" value="MDP2489989.1"/>
    <property type="molecule type" value="Genomic_DNA"/>
</dbReference>
<keyword evidence="6 9" id="KW-0227">DNA damage</keyword>
<dbReference type="PANTHER" id="PTHR11264:SF0">
    <property type="entry name" value="URACIL-DNA GLYCOSYLASE"/>
    <property type="match status" value="1"/>
</dbReference>
<comment type="subcellular location">
    <subcellularLocation>
        <location evidence="9">Cytoplasm</location>
    </subcellularLocation>
</comment>
<evidence type="ECO:0000256" key="6">
    <source>
        <dbReference type="ARBA" id="ARBA00022763"/>
    </source>
</evidence>
<protein>
    <recommendedName>
        <fullName evidence="5 9">Uracil-DNA glycosylase</fullName>
        <shortName evidence="9">UDG</shortName>
        <ecNumber evidence="4 9">3.2.2.27</ecNumber>
    </recommendedName>
</protein>
<dbReference type="NCBIfam" id="NF003592">
    <property type="entry name" value="PRK05254.1-5"/>
    <property type="match status" value="1"/>
</dbReference>
<comment type="similarity">
    <text evidence="3 9 11">Belongs to the uracil-DNA glycosylase (UDG) superfamily. UNG family.</text>
</comment>
<name>A0ABD5AA49_VIBSP</name>
<dbReference type="InterPro" id="IPR018085">
    <property type="entry name" value="Ura-DNA_Glyclase_AS"/>
</dbReference>
<dbReference type="Pfam" id="PF03167">
    <property type="entry name" value="UDG"/>
    <property type="match status" value="1"/>
</dbReference>
<evidence type="ECO:0000256" key="8">
    <source>
        <dbReference type="ARBA" id="ARBA00023204"/>
    </source>
</evidence>
<evidence type="ECO:0000256" key="3">
    <source>
        <dbReference type="ARBA" id="ARBA00008184"/>
    </source>
</evidence>
<proteinExistence type="inferred from homology"/>
<evidence type="ECO:0000259" key="12">
    <source>
        <dbReference type="SMART" id="SM00986"/>
    </source>
</evidence>
<dbReference type="HAMAP" id="MF_00148">
    <property type="entry name" value="UDG"/>
    <property type="match status" value="1"/>
</dbReference>
<dbReference type="Proteomes" id="UP001177883">
    <property type="component" value="Unassembled WGS sequence"/>
</dbReference>
<dbReference type="Gene3D" id="3.40.470.10">
    <property type="entry name" value="Uracil-DNA glycosylase-like domain"/>
    <property type="match status" value="1"/>
</dbReference>
<feature type="active site" description="Proton acceptor" evidence="9 10">
    <location>
        <position position="64"/>
    </location>
</feature>
<dbReference type="NCBIfam" id="TIGR00628">
    <property type="entry name" value="ung"/>
    <property type="match status" value="1"/>
</dbReference>
<dbReference type="InterPro" id="IPR005122">
    <property type="entry name" value="Uracil-DNA_glycosylase-like"/>
</dbReference>
<dbReference type="GO" id="GO:0005737">
    <property type="term" value="C:cytoplasm"/>
    <property type="evidence" value="ECO:0007669"/>
    <property type="project" value="UniProtKB-SubCell"/>
</dbReference>
<dbReference type="NCBIfam" id="NF003589">
    <property type="entry name" value="PRK05254.1-2"/>
    <property type="match status" value="1"/>
</dbReference>
<dbReference type="CDD" id="cd10027">
    <property type="entry name" value="UDG-F1-like"/>
    <property type="match status" value="1"/>
</dbReference>
<dbReference type="SMART" id="SM00986">
    <property type="entry name" value="UDG"/>
    <property type="match status" value="1"/>
</dbReference>
<dbReference type="PROSITE" id="PS00130">
    <property type="entry name" value="U_DNA_GLYCOSYLASE"/>
    <property type="match status" value="1"/>
</dbReference>
<comment type="function">
    <text evidence="2 9 11">Excises uracil residues from the DNA which can arise as a result of misincorporation of dUMP residues by DNA polymerase or due to deamination of cytosine.</text>
</comment>
<dbReference type="EC" id="3.2.2.27" evidence="4 9"/>
<dbReference type="InterPro" id="IPR002043">
    <property type="entry name" value="UDG_fam1"/>
</dbReference>
<evidence type="ECO:0000256" key="1">
    <source>
        <dbReference type="ARBA" id="ARBA00001400"/>
    </source>
</evidence>
<dbReference type="FunFam" id="3.40.470.10:FF:000001">
    <property type="entry name" value="Uracil-DNA glycosylase"/>
    <property type="match status" value="1"/>
</dbReference>
<dbReference type="AlphaFoldDB" id="A0ABD5AA49"/>
<sequence length="226" mass="25339">MSAPKSWESIINDERDKEYFQNVLAFVEQQRNSGKTIYPPQEQVFSAFDMTPFESVRVVILGQDPYHGANQAHGLAFSVLPGVKIPPSLRNMYKELVQDIDGFEIPSHGYLDTWASQGVLMLNTVLTVEEAKAHSHAKCGWETFTDAIIAELNQRSEPIIFLLWGAHAQKKGQAIDADKHHVLTAPHPSPLSAHRGFFGCQHFSATNKLLSSMDQQPIDWRLSAEL</sequence>
<evidence type="ECO:0000256" key="2">
    <source>
        <dbReference type="ARBA" id="ARBA00002631"/>
    </source>
</evidence>
<evidence type="ECO:0000313" key="14">
    <source>
        <dbReference type="Proteomes" id="UP001177883"/>
    </source>
</evidence>
<dbReference type="RefSeq" id="WP_017077712.1">
    <property type="nucleotide sequence ID" value="NZ_CAWNXX010000034.1"/>
</dbReference>
<dbReference type="NCBIfam" id="NF003588">
    <property type="entry name" value="PRK05254.1-1"/>
    <property type="match status" value="1"/>
</dbReference>
<accession>A0ABD5AA49</accession>
<dbReference type="SMART" id="SM00987">
    <property type="entry name" value="UreE_C"/>
    <property type="match status" value="1"/>
</dbReference>
<dbReference type="InterPro" id="IPR036895">
    <property type="entry name" value="Uracil-DNA_glycosylase-like_sf"/>
</dbReference>
<comment type="catalytic activity">
    <reaction evidence="1 9 11">
        <text>Hydrolyzes single-stranded DNA or mismatched double-stranded DNA and polynucleotides, releasing free uracil.</text>
        <dbReference type="EC" id="3.2.2.27"/>
    </reaction>
</comment>